<dbReference type="EMBL" id="CP018095">
    <property type="protein sequence ID" value="APF37988.1"/>
    <property type="molecule type" value="Genomic_DNA"/>
</dbReference>
<evidence type="ECO:0000313" key="3">
    <source>
        <dbReference type="Proteomes" id="UP000182703"/>
    </source>
</evidence>
<dbReference type="Gene3D" id="3.20.80.10">
    <property type="entry name" value="Regulatory factor, effector binding domain"/>
    <property type="match status" value="1"/>
</dbReference>
<name>A0AAC9NZB4_9HYPH</name>
<dbReference type="InterPro" id="IPR011256">
    <property type="entry name" value="Reg_factor_effector_dom_sf"/>
</dbReference>
<accession>A0AAC9NZB4</accession>
<protein>
    <recommendedName>
        <fullName evidence="1">AraC effector-binding domain-containing protein</fullName>
    </recommendedName>
</protein>
<evidence type="ECO:0000313" key="2">
    <source>
        <dbReference type="EMBL" id="APF37988.1"/>
    </source>
</evidence>
<dbReference type="PANTHER" id="PTHR40055:SF1">
    <property type="entry name" value="TRANSCRIPTIONAL REGULATOR YGIV-RELATED"/>
    <property type="match status" value="1"/>
</dbReference>
<organism evidence="2 3">
    <name type="scientific">Chelatococcus daeguensis</name>
    <dbReference type="NCBI Taxonomy" id="444444"/>
    <lineage>
        <taxon>Bacteria</taxon>
        <taxon>Pseudomonadati</taxon>
        <taxon>Pseudomonadota</taxon>
        <taxon>Alphaproteobacteria</taxon>
        <taxon>Hyphomicrobiales</taxon>
        <taxon>Chelatococcaceae</taxon>
        <taxon>Chelatococcus</taxon>
    </lineage>
</organism>
<reference evidence="2 3" key="1">
    <citation type="submission" date="2016-11" db="EMBL/GenBank/DDBJ databases">
        <title>Complete genome sequence of the aerobically denitrifying bacterium Chelatococcus daeguensis TAD1.</title>
        <authorList>
            <person name="Yang Y."/>
            <person name="Huang S."/>
            <person name="Lin E."/>
        </authorList>
    </citation>
    <scope>NUCLEOTIDE SEQUENCE [LARGE SCALE GENOMIC DNA]</scope>
    <source>
        <strain evidence="2 3">TAD1</strain>
    </source>
</reference>
<dbReference type="PANTHER" id="PTHR40055">
    <property type="entry name" value="TRANSCRIPTIONAL REGULATOR YGIV-RELATED"/>
    <property type="match status" value="1"/>
</dbReference>
<dbReference type="SUPFAM" id="SSF55136">
    <property type="entry name" value="Probable bacterial effector-binding domain"/>
    <property type="match status" value="1"/>
</dbReference>
<dbReference type="KEGG" id="cdq:BOQ54_12155"/>
<dbReference type="AlphaFoldDB" id="A0AAC9NZB4"/>
<dbReference type="InterPro" id="IPR050908">
    <property type="entry name" value="SmbC-like"/>
</dbReference>
<dbReference type="InterPro" id="IPR010499">
    <property type="entry name" value="AraC_E-bd"/>
</dbReference>
<proteinExistence type="predicted"/>
<keyword evidence="3" id="KW-1185">Reference proteome</keyword>
<feature type="domain" description="AraC effector-binding" evidence="1">
    <location>
        <begin position="2"/>
        <end position="153"/>
    </location>
</feature>
<dbReference type="RefSeq" id="WP_071923989.1">
    <property type="nucleotide sequence ID" value="NZ_CP018095.1"/>
</dbReference>
<evidence type="ECO:0000259" key="1">
    <source>
        <dbReference type="SMART" id="SM00871"/>
    </source>
</evidence>
<sequence>MYPVQIRELAPVRVVAIRHIGPYEGTGPTFDRLWAWARARGPLPVDLRVFSVYHDDPTLVPAGSLRCDVAMYIGPDAQSDSVVTVGEIPGGRHAVLRLKGPYSLVPQASRWLLETWLPQHGERPTRAPFDEYLNNPAIVPPEELRTDICLPLAG</sequence>
<gene>
    <name evidence="2" type="ORF">BOQ54_12155</name>
</gene>
<dbReference type="Proteomes" id="UP000182703">
    <property type="component" value="Chromosome"/>
</dbReference>
<dbReference type="Pfam" id="PF06445">
    <property type="entry name" value="GyrI-like"/>
    <property type="match status" value="1"/>
</dbReference>
<dbReference type="SMART" id="SM00871">
    <property type="entry name" value="AraC_E_bind"/>
    <property type="match status" value="1"/>
</dbReference>
<dbReference type="InterPro" id="IPR029442">
    <property type="entry name" value="GyrI-like"/>
</dbReference>